<proteinExistence type="predicted"/>
<feature type="region of interest" description="Disordered" evidence="1">
    <location>
        <begin position="1"/>
        <end position="20"/>
    </location>
</feature>
<accession>A0A0D3CS55</accession>
<name>A0A0D3CS55_BRAOL</name>
<keyword evidence="3" id="KW-1185">Reference proteome</keyword>
<reference evidence="2 3" key="1">
    <citation type="journal article" date="2014" name="Genome Biol.">
        <title>Transcriptome and methylome profiling reveals relics of genome dominance in the mesopolyploid Brassica oleracea.</title>
        <authorList>
            <person name="Parkin I.A."/>
            <person name="Koh C."/>
            <person name="Tang H."/>
            <person name="Robinson S.J."/>
            <person name="Kagale S."/>
            <person name="Clarke W.E."/>
            <person name="Town C.D."/>
            <person name="Nixon J."/>
            <person name="Krishnakumar V."/>
            <person name="Bidwell S.L."/>
            <person name="Denoeud F."/>
            <person name="Belcram H."/>
            <person name="Links M.G."/>
            <person name="Just J."/>
            <person name="Clarke C."/>
            <person name="Bender T."/>
            <person name="Huebert T."/>
            <person name="Mason A.S."/>
            <person name="Pires J.C."/>
            <person name="Barker G."/>
            <person name="Moore J."/>
            <person name="Walley P.G."/>
            <person name="Manoli S."/>
            <person name="Batley J."/>
            <person name="Edwards D."/>
            <person name="Nelson M.N."/>
            <person name="Wang X."/>
            <person name="Paterson A.H."/>
            <person name="King G."/>
            <person name="Bancroft I."/>
            <person name="Chalhoub B."/>
            <person name="Sharpe A.G."/>
        </authorList>
    </citation>
    <scope>NUCLEOTIDE SEQUENCE</scope>
    <source>
        <strain evidence="2 3">cv. TO1000</strain>
    </source>
</reference>
<sequence>MEQWQDTGRNDGDVSRRLGLKISPDPVFPFRDLWWKIHNVGAWRGVTSPPPQIYLPMRR</sequence>
<reference evidence="2" key="2">
    <citation type="submission" date="2015-03" db="UniProtKB">
        <authorList>
            <consortium name="EnsemblPlants"/>
        </authorList>
    </citation>
    <scope>IDENTIFICATION</scope>
</reference>
<dbReference type="HOGENOM" id="CLU_2964033_0_0_1"/>
<dbReference type="AlphaFoldDB" id="A0A0D3CS55"/>
<dbReference type="OMA" id="PQIYLPM"/>
<evidence type="ECO:0000313" key="2">
    <source>
        <dbReference type="EnsemblPlants" id="Bo6g049400.1"/>
    </source>
</evidence>
<organism evidence="2 3">
    <name type="scientific">Brassica oleracea var. oleracea</name>
    <dbReference type="NCBI Taxonomy" id="109376"/>
    <lineage>
        <taxon>Eukaryota</taxon>
        <taxon>Viridiplantae</taxon>
        <taxon>Streptophyta</taxon>
        <taxon>Embryophyta</taxon>
        <taxon>Tracheophyta</taxon>
        <taxon>Spermatophyta</taxon>
        <taxon>Magnoliopsida</taxon>
        <taxon>eudicotyledons</taxon>
        <taxon>Gunneridae</taxon>
        <taxon>Pentapetalae</taxon>
        <taxon>rosids</taxon>
        <taxon>malvids</taxon>
        <taxon>Brassicales</taxon>
        <taxon>Brassicaceae</taxon>
        <taxon>Brassiceae</taxon>
        <taxon>Brassica</taxon>
    </lineage>
</organism>
<protein>
    <submittedName>
        <fullName evidence="2">Uncharacterized protein</fullName>
    </submittedName>
</protein>
<dbReference type="Proteomes" id="UP000032141">
    <property type="component" value="Chromosome C6"/>
</dbReference>
<dbReference type="Gramene" id="Bo6g049400.1">
    <property type="protein sequence ID" value="Bo6g049400.1"/>
    <property type="gene ID" value="Bo6g049400"/>
</dbReference>
<dbReference type="EnsemblPlants" id="Bo6g049400.1">
    <property type="protein sequence ID" value="Bo6g049400.1"/>
    <property type="gene ID" value="Bo6g049400"/>
</dbReference>
<evidence type="ECO:0000313" key="3">
    <source>
        <dbReference type="Proteomes" id="UP000032141"/>
    </source>
</evidence>
<evidence type="ECO:0000256" key="1">
    <source>
        <dbReference type="SAM" id="MobiDB-lite"/>
    </source>
</evidence>